<evidence type="ECO:0000313" key="4">
    <source>
        <dbReference type="EMBL" id="SET02782.1"/>
    </source>
</evidence>
<evidence type="ECO:0008006" key="6">
    <source>
        <dbReference type="Google" id="ProtNLM"/>
    </source>
</evidence>
<feature type="region of interest" description="Disordered" evidence="2">
    <location>
        <begin position="116"/>
        <end position="152"/>
    </location>
</feature>
<proteinExistence type="predicted"/>
<evidence type="ECO:0000256" key="1">
    <source>
        <dbReference type="SAM" id="Coils"/>
    </source>
</evidence>
<name>A0A1I0B7K7_9GAMM</name>
<feature type="coiled-coil region" evidence="1">
    <location>
        <begin position="44"/>
        <end position="71"/>
    </location>
</feature>
<dbReference type="EMBL" id="FOHZ01000003">
    <property type="protein sequence ID" value="SET02782.1"/>
    <property type="molecule type" value="Genomic_DNA"/>
</dbReference>
<evidence type="ECO:0000313" key="5">
    <source>
        <dbReference type="Proteomes" id="UP000198762"/>
    </source>
</evidence>
<dbReference type="STRING" id="430453.SAMN04487962_103266"/>
<dbReference type="GO" id="GO:0042597">
    <property type="term" value="C:periplasmic space"/>
    <property type="evidence" value="ECO:0007669"/>
    <property type="project" value="InterPro"/>
</dbReference>
<keyword evidence="5" id="KW-1185">Reference proteome</keyword>
<dbReference type="Proteomes" id="UP000198762">
    <property type="component" value="Unassembled WGS sequence"/>
</dbReference>
<dbReference type="OrthoDB" id="6366714at2"/>
<feature type="signal peptide" evidence="3">
    <location>
        <begin position="1"/>
        <end position="22"/>
    </location>
</feature>
<protein>
    <recommendedName>
        <fullName evidence="6">LTXXQ motif family protein</fullName>
    </recommendedName>
</protein>
<feature type="compositionally biased region" description="Basic and acidic residues" evidence="2">
    <location>
        <begin position="116"/>
        <end position="130"/>
    </location>
</feature>
<dbReference type="InterPro" id="IPR012899">
    <property type="entry name" value="LTXXQ"/>
</dbReference>
<dbReference type="AlphaFoldDB" id="A0A1I0B7K7"/>
<reference evidence="5" key="1">
    <citation type="submission" date="2016-10" db="EMBL/GenBank/DDBJ databases">
        <authorList>
            <person name="Varghese N."/>
            <person name="Submissions S."/>
        </authorList>
    </citation>
    <scope>NUCLEOTIDE SEQUENCE [LARGE SCALE GENOMIC DNA]</scope>
    <source>
        <strain evidence="5">CGMCC 1.6489</strain>
    </source>
</reference>
<evidence type="ECO:0000256" key="3">
    <source>
        <dbReference type="SAM" id="SignalP"/>
    </source>
</evidence>
<keyword evidence="3" id="KW-0732">Signal</keyword>
<dbReference type="RefSeq" id="WP_091849311.1">
    <property type="nucleotide sequence ID" value="NZ_FOHZ01000003.1"/>
</dbReference>
<feature type="compositionally biased region" description="Low complexity" evidence="2">
    <location>
        <begin position="131"/>
        <end position="152"/>
    </location>
</feature>
<keyword evidence="1" id="KW-0175">Coiled coil</keyword>
<evidence type="ECO:0000256" key="2">
    <source>
        <dbReference type="SAM" id="MobiDB-lite"/>
    </source>
</evidence>
<gene>
    <name evidence="4" type="ORF">SAMN04487962_103266</name>
</gene>
<accession>A0A1I0B7K7</accession>
<feature type="chain" id="PRO_5011778134" description="LTXXQ motif family protein" evidence="3">
    <location>
        <begin position="23"/>
        <end position="152"/>
    </location>
</feature>
<sequence length="152" mass="17579">MTLIRNFALALIAMTFAGFAMAQQQQPDQVSQIAELVGLSADQEAEIREIMQETQGELRELQAEATEVQQQLQDQIGPDYDEGAIREDAARLGELNGEMTALSTLMQARIDSVFTEEQRNTLEQRMREMQRQQQQMRQQMQQRQMQQQQQMQ</sequence>
<organism evidence="4 5">
    <name type="scientific">Marinobacter segnicrescens</name>
    <dbReference type="NCBI Taxonomy" id="430453"/>
    <lineage>
        <taxon>Bacteria</taxon>
        <taxon>Pseudomonadati</taxon>
        <taxon>Pseudomonadota</taxon>
        <taxon>Gammaproteobacteria</taxon>
        <taxon>Pseudomonadales</taxon>
        <taxon>Marinobacteraceae</taxon>
        <taxon>Marinobacter</taxon>
    </lineage>
</organism>
<dbReference type="Gene3D" id="1.20.120.1490">
    <property type="match status" value="1"/>
</dbReference>
<dbReference type="Pfam" id="PF07813">
    <property type="entry name" value="LTXXQ"/>
    <property type="match status" value="1"/>
</dbReference>